<feature type="region of interest" description="Disordered" evidence="1">
    <location>
        <begin position="191"/>
        <end position="211"/>
    </location>
</feature>
<evidence type="ECO:0000256" key="1">
    <source>
        <dbReference type="SAM" id="MobiDB-lite"/>
    </source>
</evidence>
<accession>A0A931CMB6</accession>
<name>A0A931CMB6_9MICC</name>
<dbReference type="Proteomes" id="UP000655366">
    <property type="component" value="Unassembled WGS sequence"/>
</dbReference>
<comment type="caution">
    <text evidence="2">The sequence shown here is derived from an EMBL/GenBank/DDBJ whole genome shotgun (WGS) entry which is preliminary data.</text>
</comment>
<dbReference type="RefSeq" id="WP_196395721.1">
    <property type="nucleotide sequence ID" value="NZ_JADNYM010000005.1"/>
</dbReference>
<keyword evidence="3" id="KW-1185">Reference proteome</keyword>
<proteinExistence type="predicted"/>
<dbReference type="EMBL" id="JADNYM010000005">
    <property type="protein sequence ID" value="MBG0738785.1"/>
    <property type="molecule type" value="Genomic_DNA"/>
</dbReference>
<evidence type="ECO:0000313" key="3">
    <source>
        <dbReference type="Proteomes" id="UP000655366"/>
    </source>
</evidence>
<evidence type="ECO:0000313" key="2">
    <source>
        <dbReference type="EMBL" id="MBG0738785.1"/>
    </source>
</evidence>
<gene>
    <name evidence="2" type="ORF">IV500_05045</name>
</gene>
<organism evidence="2 3">
    <name type="scientific">Arthrobacter terrae</name>
    <dbReference type="NCBI Taxonomy" id="2935737"/>
    <lineage>
        <taxon>Bacteria</taxon>
        <taxon>Bacillati</taxon>
        <taxon>Actinomycetota</taxon>
        <taxon>Actinomycetes</taxon>
        <taxon>Micrococcales</taxon>
        <taxon>Micrococcaceae</taxon>
        <taxon>Arthrobacter</taxon>
    </lineage>
</organism>
<dbReference type="AlphaFoldDB" id="A0A931CMB6"/>
<reference evidence="2 3" key="1">
    <citation type="submission" date="2020-11" db="EMBL/GenBank/DDBJ databases">
        <title>Arthrobacter antarcticus sp. nov., isolated from Antarctic Soil.</title>
        <authorList>
            <person name="Li J."/>
        </authorList>
    </citation>
    <scope>NUCLEOTIDE SEQUENCE [LARGE SCALE GENOMIC DNA]</scope>
    <source>
        <strain evidence="2 3">Z1-20</strain>
    </source>
</reference>
<protein>
    <submittedName>
        <fullName evidence="2">Uncharacterized protein</fullName>
    </submittedName>
</protein>
<sequence>MTGPHPRVWATATDELDPVSNLIGHAVARHFSDATGRTEHEPEAGDLDLAFSINRALTAAGWGDLRFLARAFTDKARAHDSIADRWSTEDREQALIDSGTAAGYRGAAELAIKPLGTQPASLSAVLALHSPVRRYQASSLDRITYPTAERAYQMNWNDRMRGYESIALGRAEDAPFIEVCTECSRVENSFDLGGDRYPDDHDDEQDGTELSMEASRWPCATYAAIAGV</sequence>